<feature type="transmembrane region" description="Helical" evidence="7">
    <location>
        <begin position="226"/>
        <end position="245"/>
    </location>
</feature>
<feature type="transmembrane region" description="Helical" evidence="7">
    <location>
        <begin position="140"/>
        <end position="156"/>
    </location>
</feature>
<gene>
    <name evidence="9" type="ORF">SAMN05192533_103231</name>
</gene>
<feature type="transmembrane region" description="Helical" evidence="7">
    <location>
        <begin position="79"/>
        <end position="98"/>
    </location>
</feature>
<dbReference type="RefSeq" id="WP_090742392.1">
    <property type="nucleotide sequence ID" value="NZ_FOBW01000003.1"/>
</dbReference>
<evidence type="ECO:0000256" key="3">
    <source>
        <dbReference type="ARBA" id="ARBA00022475"/>
    </source>
</evidence>
<keyword evidence="6 7" id="KW-0472">Membrane</keyword>
<evidence type="ECO:0000256" key="2">
    <source>
        <dbReference type="ARBA" id="ARBA00007362"/>
    </source>
</evidence>
<evidence type="ECO:0000256" key="5">
    <source>
        <dbReference type="ARBA" id="ARBA00022989"/>
    </source>
</evidence>
<proteinExistence type="inferred from homology"/>
<evidence type="ECO:0000256" key="4">
    <source>
        <dbReference type="ARBA" id="ARBA00022692"/>
    </source>
</evidence>
<dbReference type="InterPro" id="IPR050638">
    <property type="entry name" value="AA-Vitamin_Transporters"/>
</dbReference>
<reference evidence="10" key="1">
    <citation type="submission" date="2016-10" db="EMBL/GenBank/DDBJ databases">
        <authorList>
            <person name="Varghese N."/>
            <person name="Submissions S."/>
        </authorList>
    </citation>
    <scope>NUCLEOTIDE SEQUENCE [LARGE SCALE GENOMIC DNA]</scope>
    <source>
        <strain evidence="10">B48,IBRC-M 10115,DSM 25386,CECT 8001</strain>
    </source>
</reference>
<dbReference type="Proteomes" id="UP000198553">
    <property type="component" value="Unassembled WGS sequence"/>
</dbReference>
<evidence type="ECO:0000256" key="6">
    <source>
        <dbReference type="ARBA" id="ARBA00023136"/>
    </source>
</evidence>
<feature type="transmembrane region" description="Helical" evidence="7">
    <location>
        <begin position="43"/>
        <end position="67"/>
    </location>
</feature>
<evidence type="ECO:0000313" key="10">
    <source>
        <dbReference type="Proteomes" id="UP000198553"/>
    </source>
</evidence>
<dbReference type="PANTHER" id="PTHR32322:SF18">
    <property type="entry name" value="S-ADENOSYLMETHIONINE_S-ADENOSYLHOMOCYSTEINE TRANSPORTER"/>
    <property type="match status" value="1"/>
</dbReference>
<feature type="domain" description="EamA" evidence="8">
    <location>
        <begin position="14"/>
        <end position="153"/>
    </location>
</feature>
<comment type="similarity">
    <text evidence="2">Belongs to the EamA transporter family.</text>
</comment>
<sequence length="318" mass="34812">MNSVFQNKWGVLGIAVICTLLWGSAFPVLKISNSELQIAANDSIAQIVFAGIRFLLAGVILLTFLFVTNRKQLLVKRSHLFILILLGIMQTAVQYYFFYNGLSKVSGMQGAILSSSGIFLAVVIAHFYYKDDHMNWKKTLGIVAGFTGIILANWGQDFEFGFQMTGEGFMILSGLTSAVATILTKELATDIPPVTLTGWQLTIGAIVLLVIGVPQLNEHAITFTPFGWGLLIYAAFLSAIAFALWTNLLKYNKAGEVSIYKFLAPVFGTILSAWLIPGESLTLMIVGAIGFVAFGIIIMNYPKKQTISHNADIKQKII</sequence>
<feature type="transmembrane region" description="Helical" evidence="7">
    <location>
        <begin position="110"/>
        <end position="128"/>
    </location>
</feature>
<dbReference type="GO" id="GO:0005886">
    <property type="term" value="C:plasma membrane"/>
    <property type="evidence" value="ECO:0007669"/>
    <property type="project" value="UniProtKB-SubCell"/>
</dbReference>
<feature type="transmembrane region" description="Helical" evidence="7">
    <location>
        <begin position="196"/>
        <end position="214"/>
    </location>
</feature>
<feature type="transmembrane region" description="Helical" evidence="7">
    <location>
        <begin position="282"/>
        <end position="301"/>
    </location>
</feature>
<dbReference type="STRING" id="930146.SAMN05192533_103231"/>
<accession>A0A1H7Z1S2</accession>
<keyword evidence="4 7" id="KW-0812">Transmembrane</keyword>
<dbReference type="EMBL" id="FOBW01000003">
    <property type="protein sequence ID" value="SEM52193.1"/>
    <property type="molecule type" value="Genomic_DNA"/>
</dbReference>
<evidence type="ECO:0000256" key="7">
    <source>
        <dbReference type="SAM" id="Phobius"/>
    </source>
</evidence>
<dbReference type="OrthoDB" id="3190463at2"/>
<evidence type="ECO:0000313" key="9">
    <source>
        <dbReference type="EMBL" id="SEM52193.1"/>
    </source>
</evidence>
<dbReference type="InterPro" id="IPR037185">
    <property type="entry name" value="EmrE-like"/>
</dbReference>
<dbReference type="AlphaFoldDB" id="A0A1H7Z1S2"/>
<name>A0A1H7Z1S2_9BACI</name>
<evidence type="ECO:0000256" key="1">
    <source>
        <dbReference type="ARBA" id="ARBA00004651"/>
    </source>
</evidence>
<feature type="transmembrane region" description="Helical" evidence="7">
    <location>
        <begin position="168"/>
        <end position="184"/>
    </location>
</feature>
<dbReference type="Pfam" id="PF00892">
    <property type="entry name" value="EamA"/>
    <property type="match status" value="2"/>
</dbReference>
<keyword evidence="10" id="KW-1185">Reference proteome</keyword>
<keyword evidence="3" id="KW-1003">Cell membrane</keyword>
<feature type="transmembrane region" description="Helical" evidence="7">
    <location>
        <begin position="257"/>
        <end position="276"/>
    </location>
</feature>
<evidence type="ECO:0000259" key="8">
    <source>
        <dbReference type="Pfam" id="PF00892"/>
    </source>
</evidence>
<dbReference type="InterPro" id="IPR000620">
    <property type="entry name" value="EamA_dom"/>
</dbReference>
<dbReference type="PANTHER" id="PTHR32322">
    <property type="entry name" value="INNER MEMBRANE TRANSPORTER"/>
    <property type="match status" value="1"/>
</dbReference>
<comment type="subcellular location">
    <subcellularLocation>
        <location evidence="1">Cell membrane</location>
        <topology evidence="1">Multi-pass membrane protein</topology>
    </subcellularLocation>
</comment>
<protein>
    <submittedName>
        <fullName evidence="9">Permease of the drug/metabolite transporter (DMT) superfamily</fullName>
    </submittedName>
</protein>
<keyword evidence="5 7" id="KW-1133">Transmembrane helix</keyword>
<feature type="domain" description="EamA" evidence="8">
    <location>
        <begin position="165"/>
        <end position="300"/>
    </location>
</feature>
<dbReference type="SUPFAM" id="SSF103481">
    <property type="entry name" value="Multidrug resistance efflux transporter EmrE"/>
    <property type="match status" value="2"/>
</dbReference>
<organism evidence="9 10">
    <name type="scientific">Mesobacillus persicus</name>
    <dbReference type="NCBI Taxonomy" id="930146"/>
    <lineage>
        <taxon>Bacteria</taxon>
        <taxon>Bacillati</taxon>
        <taxon>Bacillota</taxon>
        <taxon>Bacilli</taxon>
        <taxon>Bacillales</taxon>
        <taxon>Bacillaceae</taxon>
        <taxon>Mesobacillus</taxon>
    </lineage>
</organism>